<dbReference type="PROSITE" id="PS50949">
    <property type="entry name" value="HTH_GNTR"/>
    <property type="match status" value="1"/>
</dbReference>
<dbReference type="InterPro" id="IPR000524">
    <property type="entry name" value="Tscrpt_reg_HTH_GntR"/>
</dbReference>
<dbReference type="PANTHER" id="PTHR43537">
    <property type="entry name" value="TRANSCRIPTIONAL REGULATOR, GNTR FAMILY"/>
    <property type="match status" value="1"/>
</dbReference>
<dbReference type="SUPFAM" id="SSF48008">
    <property type="entry name" value="GntR ligand-binding domain-like"/>
    <property type="match status" value="1"/>
</dbReference>
<evidence type="ECO:0000256" key="1">
    <source>
        <dbReference type="ARBA" id="ARBA00023015"/>
    </source>
</evidence>
<evidence type="ECO:0000256" key="2">
    <source>
        <dbReference type="ARBA" id="ARBA00023125"/>
    </source>
</evidence>
<dbReference type="SUPFAM" id="SSF46785">
    <property type="entry name" value="Winged helix' DNA-binding domain"/>
    <property type="match status" value="1"/>
</dbReference>
<dbReference type="RefSeq" id="WP_286056716.1">
    <property type="nucleotide sequence ID" value="NZ_JASVWF010000009.1"/>
</dbReference>
<dbReference type="InterPro" id="IPR011711">
    <property type="entry name" value="GntR_C"/>
</dbReference>
<dbReference type="Gene3D" id="1.10.10.10">
    <property type="entry name" value="Winged helix-like DNA-binding domain superfamily/Winged helix DNA-binding domain"/>
    <property type="match status" value="1"/>
</dbReference>
<dbReference type="EMBL" id="JASVWF010000009">
    <property type="protein sequence ID" value="MDL5160110.1"/>
    <property type="molecule type" value="Genomic_DNA"/>
</dbReference>
<dbReference type="InterPro" id="IPR008920">
    <property type="entry name" value="TF_FadR/GntR_C"/>
</dbReference>
<dbReference type="Proteomes" id="UP001231924">
    <property type="component" value="Unassembled WGS sequence"/>
</dbReference>
<dbReference type="Gene3D" id="1.20.120.530">
    <property type="entry name" value="GntR ligand-binding domain-like"/>
    <property type="match status" value="1"/>
</dbReference>
<proteinExistence type="predicted"/>
<keyword evidence="3" id="KW-0804">Transcription</keyword>
<evidence type="ECO:0000313" key="6">
    <source>
        <dbReference type="Proteomes" id="UP001231924"/>
    </source>
</evidence>
<comment type="caution">
    <text evidence="5">The sequence shown here is derived from an EMBL/GenBank/DDBJ whole genome shotgun (WGS) entry which is preliminary data.</text>
</comment>
<dbReference type="SMART" id="SM00345">
    <property type="entry name" value="HTH_GNTR"/>
    <property type="match status" value="1"/>
</dbReference>
<evidence type="ECO:0000259" key="4">
    <source>
        <dbReference type="PROSITE" id="PS50949"/>
    </source>
</evidence>
<protein>
    <submittedName>
        <fullName evidence="5">GntR family transcriptional regulator</fullName>
    </submittedName>
</protein>
<keyword evidence="6" id="KW-1185">Reference proteome</keyword>
<dbReference type="Pfam" id="PF07729">
    <property type="entry name" value="FCD"/>
    <property type="match status" value="1"/>
</dbReference>
<dbReference type="InterPro" id="IPR036390">
    <property type="entry name" value="WH_DNA-bd_sf"/>
</dbReference>
<dbReference type="InterPro" id="IPR036388">
    <property type="entry name" value="WH-like_DNA-bd_sf"/>
</dbReference>
<evidence type="ECO:0000313" key="5">
    <source>
        <dbReference type="EMBL" id="MDL5160110.1"/>
    </source>
</evidence>
<keyword evidence="1" id="KW-0805">Transcription regulation</keyword>
<reference evidence="5 6" key="1">
    <citation type="submission" date="2023-06" db="EMBL/GenBank/DDBJ databases">
        <title>Actinomycetospora Odt1-22.</title>
        <authorList>
            <person name="Supong K."/>
        </authorList>
    </citation>
    <scope>NUCLEOTIDE SEQUENCE [LARGE SCALE GENOMIC DNA]</scope>
    <source>
        <strain evidence="5 6">Odt1-22</strain>
    </source>
</reference>
<organism evidence="5 6">
    <name type="scientific">Actinomycetospora termitidis</name>
    <dbReference type="NCBI Taxonomy" id="3053470"/>
    <lineage>
        <taxon>Bacteria</taxon>
        <taxon>Bacillati</taxon>
        <taxon>Actinomycetota</taxon>
        <taxon>Actinomycetes</taxon>
        <taxon>Pseudonocardiales</taxon>
        <taxon>Pseudonocardiaceae</taxon>
        <taxon>Actinomycetospora</taxon>
    </lineage>
</organism>
<dbReference type="Pfam" id="PF00392">
    <property type="entry name" value="GntR"/>
    <property type="match status" value="1"/>
</dbReference>
<keyword evidence="2" id="KW-0238">DNA-binding</keyword>
<dbReference type="PANTHER" id="PTHR43537:SF5">
    <property type="entry name" value="UXU OPERON TRANSCRIPTIONAL REGULATOR"/>
    <property type="match status" value="1"/>
</dbReference>
<sequence>MASRGTAPSLTQRTFERLRADIVGGRLVPGERLRPGGIASAEEVSLNVVREALNRLAGARLVRASPQLGFTVATTSVDDLRDLTDVRSLVEGEALRRSIERGDLTWEGELVAAHHRLERTPMVSADRPDVLDEAWMDVHVAFHAATMSACGSPRMIEMVADLQECASLYRRWSVRVDGGRRDVAGEHRAIFEAAVARDADAACRAHLDHIGRTADLAAAAITGDPSAIPGS</sequence>
<name>A0ABT7MHF9_9PSEU</name>
<accession>A0ABT7MHF9</accession>
<dbReference type="SMART" id="SM00895">
    <property type="entry name" value="FCD"/>
    <property type="match status" value="1"/>
</dbReference>
<gene>
    <name evidence="5" type="ORF">QRT03_29360</name>
</gene>
<evidence type="ECO:0000256" key="3">
    <source>
        <dbReference type="ARBA" id="ARBA00023163"/>
    </source>
</evidence>
<feature type="domain" description="HTH gntR-type" evidence="4">
    <location>
        <begin position="8"/>
        <end position="75"/>
    </location>
</feature>